<keyword evidence="3" id="KW-1185">Reference proteome</keyword>
<evidence type="ECO:0000256" key="1">
    <source>
        <dbReference type="SAM" id="MobiDB-lite"/>
    </source>
</evidence>
<dbReference type="Proteomes" id="UP000017836">
    <property type="component" value="Unassembled WGS sequence"/>
</dbReference>
<sequence>MLRIRAFHILEEYNDLEFDEFCRKLVLDMLPYFDTFKDEETTWNYVNSHLGFVEKQLIGLYWTSFHEKPSIVSIIDKFIVDVEKALDRKLWSSFLSLVDKNWWTQQCQSEDMILEKSSNKSEIKVPPGQFLKEKVASNSELGFKEEQLSQFEMSVIYILRAIHARFADIRNTANKIEPFSYSLMAFKDKVSHKYRSFFLTNIEKVQEEIKENPSDVNVSQEKTSREEGRGEEIGAPEAKRRTWKRAWNWSMLDQSKF</sequence>
<name>W1PY78_AMBTC</name>
<dbReference type="HOGENOM" id="CLU_1083130_0_0_1"/>
<evidence type="ECO:0000313" key="3">
    <source>
        <dbReference type="Proteomes" id="UP000017836"/>
    </source>
</evidence>
<evidence type="ECO:0000313" key="2">
    <source>
        <dbReference type="EMBL" id="ERN13014.1"/>
    </source>
</evidence>
<dbReference type="EMBL" id="KI392591">
    <property type="protein sequence ID" value="ERN13014.1"/>
    <property type="molecule type" value="Genomic_DNA"/>
</dbReference>
<feature type="compositionally biased region" description="Basic and acidic residues" evidence="1">
    <location>
        <begin position="222"/>
        <end position="238"/>
    </location>
</feature>
<protein>
    <submittedName>
        <fullName evidence="2">Uncharacterized protein</fullName>
    </submittedName>
</protein>
<gene>
    <name evidence="2" type="ORF">AMTR_s00040p00095710</name>
</gene>
<feature type="region of interest" description="Disordered" evidence="1">
    <location>
        <begin position="210"/>
        <end position="238"/>
    </location>
</feature>
<proteinExistence type="predicted"/>
<dbReference type="AlphaFoldDB" id="W1PY78"/>
<accession>W1PY78</accession>
<organism evidence="2 3">
    <name type="scientific">Amborella trichopoda</name>
    <dbReference type="NCBI Taxonomy" id="13333"/>
    <lineage>
        <taxon>Eukaryota</taxon>
        <taxon>Viridiplantae</taxon>
        <taxon>Streptophyta</taxon>
        <taxon>Embryophyta</taxon>
        <taxon>Tracheophyta</taxon>
        <taxon>Spermatophyta</taxon>
        <taxon>Magnoliopsida</taxon>
        <taxon>Amborellales</taxon>
        <taxon>Amborellaceae</taxon>
        <taxon>Amborella</taxon>
    </lineage>
</organism>
<dbReference type="Gramene" id="ERN13014">
    <property type="protein sequence ID" value="ERN13014"/>
    <property type="gene ID" value="AMTR_s00040p00095710"/>
</dbReference>
<reference evidence="3" key="1">
    <citation type="journal article" date="2013" name="Science">
        <title>The Amborella genome and the evolution of flowering plants.</title>
        <authorList>
            <consortium name="Amborella Genome Project"/>
        </authorList>
    </citation>
    <scope>NUCLEOTIDE SEQUENCE [LARGE SCALE GENOMIC DNA]</scope>
</reference>